<accession>A0AAD7MIX8</accession>
<dbReference type="EMBL" id="JARJLG010000288">
    <property type="protein sequence ID" value="KAJ7719691.1"/>
    <property type="molecule type" value="Genomic_DNA"/>
</dbReference>
<dbReference type="Proteomes" id="UP001215280">
    <property type="component" value="Unassembled WGS sequence"/>
</dbReference>
<dbReference type="AlphaFoldDB" id="A0AAD7MIX8"/>
<name>A0AAD7MIX8_9AGAR</name>
<evidence type="ECO:0000313" key="1">
    <source>
        <dbReference type="EMBL" id="KAJ7719691.1"/>
    </source>
</evidence>
<evidence type="ECO:0000313" key="2">
    <source>
        <dbReference type="Proteomes" id="UP001215280"/>
    </source>
</evidence>
<organism evidence="1 2">
    <name type="scientific">Mycena maculata</name>
    <dbReference type="NCBI Taxonomy" id="230809"/>
    <lineage>
        <taxon>Eukaryota</taxon>
        <taxon>Fungi</taxon>
        <taxon>Dikarya</taxon>
        <taxon>Basidiomycota</taxon>
        <taxon>Agaricomycotina</taxon>
        <taxon>Agaricomycetes</taxon>
        <taxon>Agaricomycetidae</taxon>
        <taxon>Agaricales</taxon>
        <taxon>Marasmiineae</taxon>
        <taxon>Mycenaceae</taxon>
        <taxon>Mycena</taxon>
    </lineage>
</organism>
<comment type="caution">
    <text evidence="1">The sequence shown here is derived from an EMBL/GenBank/DDBJ whole genome shotgun (WGS) entry which is preliminary data.</text>
</comment>
<proteinExistence type="predicted"/>
<gene>
    <name evidence="1" type="ORF">DFH07DRAFT_859121</name>
</gene>
<protein>
    <submittedName>
        <fullName evidence="1">Uncharacterized protein</fullName>
    </submittedName>
</protein>
<keyword evidence="2" id="KW-1185">Reference proteome</keyword>
<reference evidence="1" key="1">
    <citation type="submission" date="2023-03" db="EMBL/GenBank/DDBJ databases">
        <title>Massive genome expansion in bonnet fungi (Mycena s.s.) driven by repeated elements and novel gene families across ecological guilds.</title>
        <authorList>
            <consortium name="Lawrence Berkeley National Laboratory"/>
            <person name="Harder C.B."/>
            <person name="Miyauchi S."/>
            <person name="Viragh M."/>
            <person name="Kuo A."/>
            <person name="Thoen E."/>
            <person name="Andreopoulos B."/>
            <person name="Lu D."/>
            <person name="Skrede I."/>
            <person name="Drula E."/>
            <person name="Henrissat B."/>
            <person name="Morin E."/>
            <person name="Kohler A."/>
            <person name="Barry K."/>
            <person name="LaButti K."/>
            <person name="Morin E."/>
            <person name="Salamov A."/>
            <person name="Lipzen A."/>
            <person name="Mereny Z."/>
            <person name="Hegedus B."/>
            <person name="Baldrian P."/>
            <person name="Stursova M."/>
            <person name="Weitz H."/>
            <person name="Taylor A."/>
            <person name="Grigoriev I.V."/>
            <person name="Nagy L.G."/>
            <person name="Martin F."/>
            <person name="Kauserud H."/>
        </authorList>
    </citation>
    <scope>NUCLEOTIDE SEQUENCE</scope>
    <source>
        <strain evidence="1">CBHHK188m</strain>
    </source>
</reference>
<sequence length="133" mass="14941">MGSRRKDTLIAEKDAEIQALRILLEAHRAQAVGANSRLAMALDTIDAVQALHASELSAEIRDKERLHDTLMRYLDIVKVAEIERDDLRDAVIQLAEKIESSTDDFTAWAHSRIKIPRLLGASRHSLTIQPRPP</sequence>